<dbReference type="AlphaFoldDB" id="A0A6M2E0F9"/>
<feature type="chain" id="PRO_5026847352" evidence="2">
    <location>
        <begin position="24"/>
        <end position="129"/>
    </location>
</feature>
<evidence type="ECO:0000259" key="3">
    <source>
        <dbReference type="PROSITE" id="PS50026"/>
    </source>
</evidence>
<evidence type="ECO:0000256" key="1">
    <source>
        <dbReference type="PROSITE-ProRule" id="PRU00076"/>
    </source>
</evidence>
<evidence type="ECO:0000313" key="4">
    <source>
        <dbReference type="EMBL" id="NOV50818.1"/>
    </source>
</evidence>
<name>A0A6M2E0F9_XENCH</name>
<keyword evidence="1" id="KW-1015">Disulfide bond</keyword>
<keyword evidence="1" id="KW-0245">EGF-like domain</keyword>
<dbReference type="EMBL" id="GIIL01007092">
    <property type="protein sequence ID" value="NOV50818.1"/>
    <property type="molecule type" value="Transcribed_RNA"/>
</dbReference>
<sequence>MLRMFFPQLFLVLVFISLDGVELSRPQQCEMDNGCRIQAGRCYCDYGCKSDYPYSSYRDCQKALKGRRSDICSRTQPCRNLGSCIQISLDPGYKCRCDGTGYYGTHCERACPTSADPYGGIFPYECIVI</sequence>
<comment type="caution">
    <text evidence="1">Lacks conserved residue(s) required for the propagation of feature annotation.</text>
</comment>
<dbReference type="SMART" id="SM00181">
    <property type="entry name" value="EGF"/>
    <property type="match status" value="1"/>
</dbReference>
<dbReference type="InterPro" id="IPR000742">
    <property type="entry name" value="EGF"/>
</dbReference>
<dbReference type="Gene3D" id="2.10.25.10">
    <property type="entry name" value="Laminin"/>
    <property type="match status" value="1"/>
</dbReference>
<dbReference type="CDD" id="cd00054">
    <property type="entry name" value="EGF_CA"/>
    <property type="match status" value="1"/>
</dbReference>
<proteinExistence type="predicted"/>
<accession>A0A6M2E0F9</accession>
<feature type="signal peptide" evidence="2">
    <location>
        <begin position="1"/>
        <end position="23"/>
    </location>
</feature>
<keyword evidence="2" id="KW-0732">Signal</keyword>
<dbReference type="PROSITE" id="PS50026">
    <property type="entry name" value="EGF_3"/>
    <property type="match status" value="1"/>
</dbReference>
<protein>
    <submittedName>
        <fullName evidence="4">Putative multiple epidermal growth factor-like protein 6 isoform x1</fullName>
    </submittedName>
</protein>
<evidence type="ECO:0000256" key="2">
    <source>
        <dbReference type="SAM" id="SignalP"/>
    </source>
</evidence>
<feature type="disulfide bond" evidence="1">
    <location>
        <begin position="78"/>
        <end position="95"/>
    </location>
</feature>
<feature type="domain" description="EGF-like" evidence="3">
    <location>
        <begin position="68"/>
        <end position="108"/>
    </location>
</feature>
<organism evidence="4">
    <name type="scientific">Xenopsylla cheopis</name>
    <name type="common">Oriental rat flea</name>
    <name type="synonym">Pulex cheopis</name>
    <dbReference type="NCBI Taxonomy" id="163159"/>
    <lineage>
        <taxon>Eukaryota</taxon>
        <taxon>Metazoa</taxon>
        <taxon>Ecdysozoa</taxon>
        <taxon>Arthropoda</taxon>
        <taxon>Hexapoda</taxon>
        <taxon>Insecta</taxon>
        <taxon>Pterygota</taxon>
        <taxon>Neoptera</taxon>
        <taxon>Endopterygota</taxon>
        <taxon>Siphonaptera</taxon>
        <taxon>Pulicidae</taxon>
        <taxon>Xenopsyllinae</taxon>
        <taxon>Xenopsylla</taxon>
    </lineage>
</organism>
<reference evidence="4" key="1">
    <citation type="submission" date="2020-03" db="EMBL/GenBank/DDBJ databases">
        <title>Transcriptomic Profiling of the Digestive Tract of the Rat Flea, Xenopsylla cheopis, Following Blood Feeding and Infection with Yersinia pestis.</title>
        <authorList>
            <person name="Bland D.M."/>
            <person name="Martens C.A."/>
            <person name="Virtaneva K."/>
            <person name="Kanakabandi K."/>
            <person name="Long D."/>
            <person name="Rosenke R."/>
            <person name="Saturday G.A."/>
            <person name="Hoyt F.H."/>
            <person name="Bruno D.P."/>
            <person name="Ribeiro J.M.C."/>
            <person name="Hinnebusch J."/>
        </authorList>
    </citation>
    <scope>NUCLEOTIDE SEQUENCE</scope>
</reference>